<dbReference type="Pfam" id="PF00858">
    <property type="entry name" value="ASC"/>
    <property type="match status" value="1"/>
</dbReference>
<comment type="similarity">
    <text evidence="2 12">Belongs to the amiloride-sensitive sodium channel (TC 1.A.6) family.</text>
</comment>
<evidence type="ECO:0000256" key="11">
    <source>
        <dbReference type="ARBA" id="ARBA00023303"/>
    </source>
</evidence>
<dbReference type="Proteomes" id="UP001642520">
    <property type="component" value="Unassembled WGS sequence"/>
</dbReference>
<keyword evidence="5 12" id="KW-0812">Transmembrane</keyword>
<organism evidence="14 15">
    <name type="scientific">Xylocopa violacea</name>
    <name type="common">Violet carpenter bee</name>
    <name type="synonym">Apis violacea</name>
    <dbReference type="NCBI Taxonomy" id="135666"/>
    <lineage>
        <taxon>Eukaryota</taxon>
        <taxon>Metazoa</taxon>
        <taxon>Ecdysozoa</taxon>
        <taxon>Arthropoda</taxon>
        <taxon>Hexapoda</taxon>
        <taxon>Insecta</taxon>
        <taxon>Pterygota</taxon>
        <taxon>Neoptera</taxon>
        <taxon>Endopterygota</taxon>
        <taxon>Hymenoptera</taxon>
        <taxon>Apocrita</taxon>
        <taxon>Aculeata</taxon>
        <taxon>Apoidea</taxon>
        <taxon>Anthophila</taxon>
        <taxon>Apidae</taxon>
        <taxon>Xylocopa</taxon>
        <taxon>Xylocopa</taxon>
    </lineage>
</organism>
<keyword evidence="9 13" id="KW-0472">Membrane</keyword>
<evidence type="ECO:0000256" key="12">
    <source>
        <dbReference type="RuleBase" id="RU000679"/>
    </source>
</evidence>
<evidence type="ECO:0000256" key="8">
    <source>
        <dbReference type="ARBA" id="ARBA00023065"/>
    </source>
</evidence>
<feature type="transmembrane region" description="Helical" evidence="13">
    <location>
        <begin position="392"/>
        <end position="419"/>
    </location>
</feature>
<keyword evidence="3 12" id="KW-0813">Transport</keyword>
<protein>
    <submittedName>
        <fullName evidence="14">Uncharacterized protein</fullName>
    </submittedName>
</protein>
<keyword evidence="7" id="KW-0915">Sodium</keyword>
<evidence type="ECO:0000256" key="6">
    <source>
        <dbReference type="ARBA" id="ARBA00022989"/>
    </source>
</evidence>
<evidence type="ECO:0000313" key="14">
    <source>
        <dbReference type="EMBL" id="CAL7947422.1"/>
    </source>
</evidence>
<dbReference type="PANTHER" id="PTHR11690">
    <property type="entry name" value="AMILORIDE-SENSITIVE SODIUM CHANNEL-RELATED"/>
    <property type="match status" value="1"/>
</dbReference>
<dbReference type="Gene3D" id="1.10.287.820">
    <property type="entry name" value="Acid-sensing ion channel domain"/>
    <property type="match status" value="1"/>
</dbReference>
<evidence type="ECO:0000256" key="3">
    <source>
        <dbReference type="ARBA" id="ARBA00022448"/>
    </source>
</evidence>
<keyword evidence="15" id="KW-1185">Reference proteome</keyword>
<gene>
    <name evidence="14" type="ORF">XYLVIOL_LOCUS8331</name>
</gene>
<dbReference type="PANTHER" id="PTHR11690:SF175">
    <property type="entry name" value="PICKPOCKET 13-RELATED"/>
    <property type="match status" value="1"/>
</dbReference>
<dbReference type="InterPro" id="IPR001873">
    <property type="entry name" value="ENaC"/>
</dbReference>
<evidence type="ECO:0000256" key="7">
    <source>
        <dbReference type="ARBA" id="ARBA00023053"/>
    </source>
</evidence>
<feature type="transmembrane region" description="Helical" evidence="13">
    <location>
        <begin position="38"/>
        <end position="59"/>
    </location>
</feature>
<keyword evidence="8 12" id="KW-0406">Ion transport</keyword>
<evidence type="ECO:0000256" key="4">
    <source>
        <dbReference type="ARBA" id="ARBA00022461"/>
    </source>
</evidence>
<dbReference type="EMBL" id="CAXAJV020001296">
    <property type="protein sequence ID" value="CAL7947422.1"/>
    <property type="molecule type" value="Genomic_DNA"/>
</dbReference>
<keyword evidence="11 12" id="KW-0407">Ion channel</keyword>
<evidence type="ECO:0000256" key="5">
    <source>
        <dbReference type="ARBA" id="ARBA00022692"/>
    </source>
</evidence>
<accession>A0ABP1P569</accession>
<name>A0ABP1P569_XYLVO</name>
<keyword evidence="4 12" id="KW-0894">Sodium channel</keyword>
<reference evidence="14 15" key="1">
    <citation type="submission" date="2024-08" db="EMBL/GenBank/DDBJ databases">
        <authorList>
            <person name="Will J Nash"/>
            <person name="Angela Man"/>
            <person name="Seanna McTaggart"/>
            <person name="Kendall Baker"/>
            <person name="Tom Barker"/>
            <person name="Leah Catchpole"/>
            <person name="Alex Durrant"/>
            <person name="Karim Gharbi"/>
            <person name="Naomi Irish"/>
            <person name="Gemy Kaithakottil"/>
            <person name="Debby Ku"/>
            <person name="Aaliyah Providence"/>
            <person name="Felix Shaw"/>
            <person name="David Swarbreck"/>
            <person name="Chris Watkins"/>
            <person name="Ann M. McCartney"/>
            <person name="Giulio Formenti"/>
            <person name="Alice Mouton"/>
            <person name="Noel Vella"/>
            <person name="Bjorn M von Reumont"/>
            <person name="Adriana Vella"/>
            <person name="Wilfried Haerty"/>
        </authorList>
    </citation>
    <scope>NUCLEOTIDE SEQUENCE [LARGE SCALE GENOMIC DNA]</scope>
</reference>
<sequence length="428" mass="50382">MKRKLIWWWKIIKQYLRNCSIHGVKYLVDDQLSRTERLFWLIFCMLSWVGCARMIMMVLSNFTSYPVALVAETFYTNWQTPFPAVVFCISSNPKIKKYFKGNPGLFTNYSNPKFLRTSPKDLQLAYDVMRIPCPEILGRCTWNNVEFNCCTEFQELRKTGVGYCIAMNTFHLKKNGKPIVHYFVNRTVMYGDLIIDIRADGEMRRYLFTEFTVHVFNNLELPMFENLEQNEIRIKRGRTTRVDFTMVDTFNDDNVRKISVAYRKCRFFDEMQENNLFDAYSTESCFLELVIERMIQLCGCVHFYYFVPPRGARVCNATETQCIIANKMNITMHSIKEELCLTNCDGTKLSVNSLEPYEYDSPDDTYARVHFTLLSHPGMRYRRYVVTDRLDIIVSVGSAIGLFIGASILSIFEIPYWLFVRRDKIMED</sequence>
<evidence type="ECO:0000313" key="15">
    <source>
        <dbReference type="Proteomes" id="UP001642520"/>
    </source>
</evidence>
<comment type="subcellular location">
    <subcellularLocation>
        <location evidence="1">Membrane</location>
        <topology evidence="1">Multi-pass membrane protein</topology>
    </subcellularLocation>
</comment>
<keyword evidence="10 12" id="KW-0739">Sodium transport</keyword>
<proteinExistence type="inferred from homology"/>
<keyword evidence="6 13" id="KW-1133">Transmembrane helix</keyword>
<comment type="caution">
    <text evidence="14">The sequence shown here is derived from an EMBL/GenBank/DDBJ whole genome shotgun (WGS) entry which is preliminary data.</text>
</comment>
<evidence type="ECO:0000256" key="2">
    <source>
        <dbReference type="ARBA" id="ARBA00007193"/>
    </source>
</evidence>
<evidence type="ECO:0000256" key="1">
    <source>
        <dbReference type="ARBA" id="ARBA00004141"/>
    </source>
</evidence>
<evidence type="ECO:0000256" key="9">
    <source>
        <dbReference type="ARBA" id="ARBA00023136"/>
    </source>
</evidence>
<evidence type="ECO:0000256" key="13">
    <source>
        <dbReference type="SAM" id="Phobius"/>
    </source>
</evidence>
<evidence type="ECO:0000256" key="10">
    <source>
        <dbReference type="ARBA" id="ARBA00023201"/>
    </source>
</evidence>
<dbReference type="Gene3D" id="1.10.287.770">
    <property type="entry name" value="YojJ-like"/>
    <property type="match status" value="1"/>
</dbReference>